<dbReference type="Proteomes" id="UP000038010">
    <property type="component" value="Unassembled WGS sequence"/>
</dbReference>
<keyword evidence="6" id="KW-1185">Reference proteome</keyword>
<dbReference type="SUPFAM" id="SSF50998">
    <property type="entry name" value="Quinoprotein alcohol dehydrogenase-like"/>
    <property type="match status" value="1"/>
</dbReference>
<dbReference type="GO" id="GO:0034388">
    <property type="term" value="C:Pwp2p-containing subcomplex of 90S preribosome"/>
    <property type="evidence" value="ECO:0007669"/>
    <property type="project" value="TreeGrafter"/>
</dbReference>
<dbReference type="SUPFAM" id="SSF50969">
    <property type="entry name" value="YVTN repeat-like/Quinoprotein amine dehydrogenase"/>
    <property type="match status" value="1"/>
</dbReference>
<dbReference type="Pfam" id="PF25168">
    <property type="entry name" value="Beta-prop_WDR36-Utp21_2nd"/>
    <property type="match status" value="1"/>
</dbReference>
<dbReference type="InterPro" id="IPR011047">
    <property type="entry name" value="Quinoprotein_ADH-like_sf"/>
</dbReference>
<dbReference type="VEuPathDB" id="FungiDB:AB675_6493"/>
<gene>
    <name evidence="5" type="ORF">AB675_6493</name>
</gene>
<reference evidence="5 6" key="1">
    <citation type="submission" date="2015-06" db="EMBL/GenBank/DDBJ databases">
        <title>Draft genome of the ant-associated black yeast Phialophora attae CBS 131958.</title>
        <authorList>
            <person name="Moreno L.F."/>
            <person name="Stielow B.J."/>
            <person name="de Hoog S."/>
            <person name="Vicente V.A."/>
            <person name="Weiss V.A."/>
            <person name="de Vries M."/>
            <person name="Cruz L.M."/>
            <person name="Souza E.M."/>
        </authorList>
    </citation>
    <scope>NUCLEOTIDE SEQUENCE [LARGE SCALE GENOMIC DNA]</scope>
    <source>
        <strain evidence="5 6">CBS 131958</strain>
    </source>
</reference>
<protein>
    <submittedName>
        <fullName evidence="5">U3 small nucleolar RNA-associated-like protein</fullName>
    </submittedName>
</protein>
<dbReference type="GeneID" id="28738669"/>
<feature type="domain" description="WDR36/Utp21 C-terminal" evidence="3">
    <location>
        <begin position="804"/>
        <end position="1017"/>
    </location>
</feature>
<dbReference type="GO" id="GO:0032040">
    <property type="term" value="C:small-subunit processome"/>
    <property type="evidence" value="ECO:0007669"/>
    <property type="project" value="InterPro"/>
</dbReference>
<dbReference type="SMART" id="SM00320">
    <property type="entry name" value="WD40"/>
    <property type="match status" value="9"/>
</dbReference>
<dbReference type="PROSITE" id="PS50082">
    <property type="entry name" value="WD_REPEATS_2"/>
    <property type="match status" value="2"/>
</dbReference>
<dbReference type="Pfam" id="PF04192">
    <property type="entry name" value="Utp21"/>
    <property type="match status" value="1"/>
</dbReference>
<dbReference type="OrthoDB" id="10250769at2759"/>
<dbReference type="InterPro" id="IPR059157">
    <property type="entry name" value="WDR36-Utp21_N"/>
</dbReference>
<dbReference type="InterPro" id="IPR011044">
    <property type="entry name" value="Quino_amine_DH_bsu"/>
</dbReference>
<dbReference type="STRING" id="1664694.A0A0N1HFK8"/>
<evidence type="ECO:0000256" key="2">
    <source>
        <dbReference type="SAM" id="MobiDB-lite"/>
    </source>
</evidence>
<dbReference type="PANTHER" id="PTHR22840">
    <property type="entry name" value="WD REPEAT-CONTAINING PROTEIN 36"/>
    <property type="match status" value="1"/>
</dbReference>
<feature type="domain" description="WDR36/Utp21 N-terminal" evidence="4">
    <location>
        <begin position="61"/>
        <end position="360"/>
    </location>
</feature>
<evidence type="ECO:0000313" key="6">
    <source>
        <dbReference type="Proteomes" id="UP000038010"/>
    </source>
</evidence>
<dbReference type="Pfam" id="PF25171">
    <property type="entry name" value="Beta-prop_WDR36-Utp21_1st"/>
    <property type="match status" value="1"/>
</dbReference>
<keyword evidence="1" id="KW-0853">WD repeat</keyword>
<dbReference type="PANTHER" id="PTHR22840:SF12">
    <property type="entry name" value="WD REPEAT-CONTAINING PROTEIN 36"/>
    <property type="match status" value="1"/>
</dbReference>
<feature type="compositionally biased region" description="Polar residues" evidence="2">
    <location>
        <begin position="860"/>
        <end position="875"/>
    </location>
</feature>
<comment type="caution">
    <text evidence="5">The sequence shown here is derived from an EMBL/GenBank/DDBJ whole genome shotgun (WGS) entry which is preliminary data.</text>
</comment>
<proteinExistence type="predicted"/>
<sequence length="1025" mass="109850">MDDEHDFALPAAKRQRVDDTDVLPARPTGSRLFAPFRNIGLVSPTAVPFTSVPLGKTTFQITTSVGRSLQSYDLRRGLQLVFLSRPQCPEAITATCAYRDRVFVAWGGLAGKEQGVWVVKRGKLIAELERPQVSQQIDAVLVFGTWIVACGKQAIEVWRNGTYEHYTTIVPTLSSSVGGSFSGKICTLPTYLNKIFVGCSNGNIEIYNLSTAKLVHTFHAPSASAGHVTALAPAMALSVLAVAYRDGSLKIYNVDTEDTIISVSARSGTPVTSITFRSDGVGAGTDGRKDGVMATASIESGDITLWDLNRGGRITGVLRGAHETSALSKASGISGLEFLPGQQVLVSSGLDNALRSWVFDAAPFSPTPRLLHQRSGHAAPVTELMFLPAASDGSEAAGKWLLSAGQDRSLWGFSLRKDGQNTELSQGNVKSKAKKTGQLSEDRSAIEDFKASPIIDIACSLNRDGGMGAVTGNPWSNDRKTTAEESSMTGWESVVTAHADDRYARTWSWGRKKAGRWTFETGDKQPASSVAITQCGTFALVGSAKGALDMYNLQSGVHRQRFPARLKPSQAKEIQANPDAADAMLATRRGHRAAVTGIVVDSLNQTVVSAALDGTIIFWSFTTGLVEHRLNLPDASALTLRYSPSSSLLALSCDDLCIRILDLESRRIVRELWGCVGPINSLTFSHDGRWIIASSMDSVVRVFDLATGHLIDAFRLSPTCTNVAFNSTGEYLATTHAGTLGIQIWANKSLFSHIDPQPISEETGIIDLTSTASTLAPLSAFAIIDTEGTTQQVDAPWSSASTTDQLSTSLLTLSLLPRSRWTTLLNLDTIRQRNKPIAPPEKPKAAPFFLGSALALTNGTSKASGGSEQTNNELSRITAPPSSAFTTTSSATETGLLSLLDVPLDGSLSAAPSTTPSSTAHPLISQLLALPPSATSTFLRTLPLSKLSFFITILTAHLRTTRRDFEVINTYISLLLKYHAEFSAVDDVAEALEEYQRVNEDEGQRLGELVGFAGGVLRGWLGSAR</sequence>
<dbReference type="EMBL" id="LFJN01000004">
    <property type="protein sequence ID" value="KPI44124.1"/>
    <property type="molecule type" value="Genomic_DNA"/>
</dbReference>
<organism evidence="5 6">
    <name type="scientific">Cyphellophora attinorum</name>
    <dbReference type="NCBI Taxonomy" id="1664694"/>
    <lineage>
        <taxon>Eukaryota</taxon>
        <taxon>Fungi</taxon>
        <taxon>Dikarya</taxon>
        <taxon>Ascomycota</taxon>
        <taxon>Pezizomycotina</taxon>
        <taxon>Eurotiomycetes</taxon>
        <taxon>Chaetothyriomycetidae</taxon>
        <taxon>Chaetothyriales</taxon>
        <taxon>Cyphellophoraceae</taxon>
        <taxon>Cyphellophora</taxon>
    </lineage>
</organism>
<evidence type="ECO:0000313" key="5">
    <source>
        <dbReference type="EMBL" id="KPI44124.1"/>
    </source>
</evidence>
<name>A0A0N1HFK8_9EURO</name>
<dbReference type="InterPro" id="IPR007319">
    <property type="entry name" value="WDR36/Utp21_C"/>
</dbReference>
<dbReference type="InterPro" id="IPR001680">
    <property type="entry name" value="WD40_rpt"/>
</dbReference>
<dbReference type="PROSITE" id="PS50294">
    <property type="entry name" value="WD_REPEATS_REGION"/>
    <property type="match status" value="1"/>
</dbReference>
<evidence type="ECO:0000259" key="4">
    <source>
        <dbReference type="Pfam" id="PF25171"/>
    </source>
</evidence>
<dbReference type="RefSeq" id="XP_018004087.1">
    <property type="nucleotide sequence ID" value="XM_018146789.1"/>
</dbReference>
<feature type="repeat" description="WD" evidence="1">
    <location>
        <begin position="588"/>
        <end position="629"/>
    </location>
</feature>
<dbReference type="AlphaFoldDB" id="A0A0N1HFK8"/>
<feature type="repeat" description="WD" evidence="1">
    <location>
        <begin position="672"/>
        <end position="713"/>
    </location>
</feature>
<evidence type="ECO:0000256" key="1">
    <source>
        <dbReference type="PROSITE-ProRule" id="PRU00221"/>
    </source>
</evidence>
<evidence type="ECO:0000259" key="3">
    <source>
        <dbReference type="Pfam" id="PF04192"/>
    </source>
</evidence>
<dbReference type="InterPro" id="IPR015943">
    <property type="entry name" value="WD40/YVTN_repeat-like_dom_sf"/>
</dbReference>
<accession>A0A0N1HFK8</accession>
<dbReference type="GO" id="GO:0006364">
    <property type="term" value="P:rRNA processing"/>
    <property type="evidence" value="ECO:0007669"/>
    <property type="project" value="InterPro"/>
</dbReference>
<dbReference type="Gene3D" id="2.130.10.10">
    <property type="entry name" value="YVTN repeat-like/Quinoprotein amine dehydrogenase"/>
    <property type="match status" value="2"/>
</dbReference>
<feature type="region of interest" description="Disordered" evidence="2">
    <location>
        <begin position="860"/>
        <end position="885"/>
    </location>
</feature>